<gene>
    <name evidence="3" type="ORF">CAEBREN_11660</name>
</gene>
<dbReference type="InterPro" id="IPR006342">
    <property type="entry name" value="FkbM_mtfrase"/>
</dbReference>
<sequence>MNANSGSLSVFLIFLVLMITISNLLTLGKTELGVTEFFDYQQNSRILSLGLNNQIGFDEHIFNETGGHCTLLGADLNEQLQPTKDKYTKMNGQLFSGRIPDQLPISEMMKKSGKKSVELMKIDIEGGEFTGLEPFIKEYPVCQIFIEIHGTPAKHLQMIQTIAKYKFRIFNVDVNPLCPLCCEYSLINEKCMEQFGVTPLDIMIP</sequence>
<dbReference type="InterPro" id="IPR026913">
    <property type="entry name" value="METTL24"/>
</dbReference>
<dbReference type="Pfam" id="PF05050">
    <property type="entry name" value="Methyltransf_21"/>
    <property type="match status" value="1"/>
</dbReference>
<organism evidence="4">
    <name type="scientific">Caenorhabditis brenneri</name>
    <name type="common">Nematode worm</name>
    <dbReference type="NCBI Taxonomy" id="135651"/>
    <lineage>
        <taxon>Eukaryota</taxon>
        <taxon>Metazoa</taxon>
        <taxon>Ecdysozoa</taxon>
        <taxon>Nematoda</taxon>
        <taxon>Chromadorea</taxon>
        <taxon>Rhabditida</taxon>
        <taxon>Rhabditina</taxon>
        <taxon>Rhabditomorpha</taxon>
        <taxon>Rhabditoidea</taxon>
        <taxon>Rhabditidae</taxon>
        <taxon>Peloderinae</taxon>
        <taxon>Caenorhabditis</taxon>
    </lineage>
</organism>
<dbReference type="OrthoDB" id="5815019at2759"/>
<proteinExistence type="predicted"/>
<protein>
    <recommendedName>
        <fullName evidence="2">Methyltransferase FkbM domain-containing protein</fullName>
    </recommendedName>
</protein>
<dbReference type="OMA" id="CEYSMIS"/>
<dbReference type="PANTHER" id="PTHR32026">
    <property type="entry name" value="METHYLTRANSFERASE-LIKE PROTEIN 24"/>
    <property type="match status" value="1"/>
</dbReference>
<evidence type="ECO:0000256" key="1">
    <source>
        <dbReference type="SAM" id="Phobius"/>
    </source>
</evidence>
<name>G0N5Z3_CAEBE</name>
<evidence type="ECO:0000259" key="2">
    <source>
        <dbReference type="Pfam" id="PF05050"/>
    </source>
</evidence>
<dbReference type="EMBL" id="GL379841">
    <property type="protein sequence ID" value="EGT53408.1"/>
    <property type="molecule type" value="Genomic_DNA"/>
</dbReference>
<dbReference type="InParanoid" id="G0N5Z3"/>
<evidence type="ECO:0000313" key="3">
    <source>
        <dbReference type="EMBL" id="EGT53408.1"/>
    </source>
</evidence>
<accession>G0N5Z3</accession>
<dbReference type="Proteomes" id="UP000008068">
    <property type="component" value="Unassembled WGS sequence"/>
</dbReference>
<reference evidence="4" key="1">
    <citation type="submission" date="2011-07" db="EMBL/GenBank/DDBJ databases">
        <authorList>
            <consortium name="Caenorhabditis brenneri Sequencing and Analysis Consortium"/>
            <person name="Wilson R.K."/>
        </authorList>
    </citation>
    <scope>NUCLEOTIDE SEQUENCE [LARGE SCALE GENOMIC DNA]</scope>
    <source>
        <strain evidence="4">PB2801</strain>
    </source>
</reference>
<keyword evidence="1" id="KW-0472">Membrane</keyword>
<keyword evidence="1" id="KW-0812">Transmembrane</keyword>
<keyword evidence="1" id="KW-1133">Transmembrane helix</keyword>
<dbReference type="HOGENOM" id="CLU_074434_1_0_1"/>
<evidence type="ECO:0000313" key="4">
    <source>
        <dbReference type="Proteomes" id="UP000008068"/>
    </source>
</evidence>
<dbReference type="PANTHER" id="PTHR32026:SF6">
    <property type="entry name" value="METHYLTRANSFERASE FKBM DOMAIN-CONTAINING PROTEIN"/>
    <property type="match status" value="1"/>
</dbReference>
<dbReference type="AlphaFoldDB" id="G0N5Z3"/>
<keyword evidence="4" id="KW-1185">Reference proteome</keyword>
<feature type="transmembrane region" description="Helical" evidence="1">
    <location>
        <begin position="6"/>
        <end position="27"/>
    </location>
</feature>
<dbReference type="eggNOG" id="ENOG502S9FE">
    <property type="taxonomic scope" value="Eukaryota"/>
</dbReference>
<feature type="domain" description="Methyltransferase FkbM" evidence="2">
    <location>
        <begin position="44"/>
        <end position="169"/>
    </location>
</feature>